<comment type="caution">
    <text evidence="7">The sequence shown here is derived from an EMBL/GenBank/DDBJ whole genome shotgun (WGS) entry which is preliminary data.</text>
</comment>
<dbReference type="GO" id="GO:0005730">
    <property type="term" value="C:nucleolus"/>
    <property type="evidence" value="ECO:0007669"/>
    <property type="project" value="UniProtKB-SubCell"/>
</dbReference>
<evidence type="ECO:0000256" key="1">
    <source>
        <dbReference type="ARBA" id="ARBA00002889"/>
    </source>
</evidence>
<dbReference type="AlphaFoldDB" id="A0A550CD21"/>
<evidence type="ECO:0000313" key="8">
    <source>
        <dbReference type="Proteomes" id="UP000320762"/>
    </source>
</evidence>
<keyword evidence="5" id="KW-0539">Nucleus</keyword>
<keyword evidence="8" id="KW-1185">Reference proteome</keyword>
<proteinExistence type="inferred from homology"/>
<dbReference type="OrthoDB" id="285729at2759"/>
<accession>A0A550CD21</accession>
<dbReference type="PANTHER" id="PTHR13243">
    <property type="entry name" value="HSPC111 PROTEIN-RELATED"/>
    <property type="match status" value="1"/>
</dbReference>
<dbReference type="STRING" id="97359.A0A550CD21"/>
<dbReference type="InterPro" id="IPR019002">
    <property type="entry name" value="Ribosome_biogenesis_Nop16"/>
</dbReference>
<name>A0A550CD21_9AGAR</name>
<gene>
    <name evidence="7" type="ORF">BD626DRAFT_498176</name>
</gene>
<sequence>MANPRQRRKARSSAHKSVSHSRHAKRNHFNKSPAIRGPKALQDAWDSRKTVKQNYAALGLAYSLNPIASGGSEKSEQAPTASTSKASEKTSIPRGHGRIIRDECGNVLRVELAPEDEAEQAEQDPMELDMEQLEPQLDKGVAQQWVHGLGHNGGANDKSKNVVKELERIATSINVNAATVAAPISGVGPRSTSERENVYLQRLMDKHGSDVDSMVRDRKLNTDQRTGGELRRAFKRAGIALGGV</sequence>
<comment type="function">
    <text evidence="1">Involved in the biogenesis of the 60S ribosomal subunit.</text>
</comment>
<evidence type="ECO:0000256" key="5">
    <source>
        <dbReference type="ARBA" id="ARBA00023242"/>
    </source>
</evidence>
<evidence type="ECO:0000256" key="4">
    <source>
        <dbReference type="ARBA" id="ARBA00015522"/>
    </source>
</evidence>
<reference evidence="7 8" key="1">
    <citation type="journal article" date="2019" name="New Phytol.">
        <title>Comparative genomics reveals unique wood-decay strategies and fruiting body development in the Schizophyllaceae.</title>
        <authorList>
            <person name="Almasi E."/>
            <person name="Sahu N."/>
            <person name="Krizsan K."/>
            <person name="Balint B."/>
            <person name="Kovacs G.M."/>
            <person name="Kiss B."/>
            <person name="Cseklye J."/>
            <person name="Drula E."/>
            <person name="Henrissat B."/>
            <person name="Nagy I."/>
            <person name="Chovatia M."/>
            <person name="Adam C."/>
            <person name="LaButti K."/>
            <person name="Lipzen A."/>
            <person name="Riley R."/>
            <person name="Grigoriev I.V."/>
            <person name="Nagy L.G."/>
        </authorList>
    </citation>
    <scope>NUCLEOTIDE SEQUENCE [LARGE SCALE GENOMIC DNA]</scope>
    <source>
        <strain evidence="7 8">NL-1724</strain>
    </source>
</reference>
<evidence type="ECO:0000256" key="2">
    <source>
        <dbReference type="ARBA" id="ARBA00004604"/>
    </source>
</evidence>
<dbReference type="GO" id="GO:0042273">
    <property type="term" value="P:ribosomal large subunit biogenesis"/>
    <property type="evidence" value="ECO:0007669"/>
    <property type="project" value="TreeGrafter"/>
</dbReference>
<dbReference type="EMBL" id="VDMD01000012">
    <property type="protein sequence ID" value="TRM62703.1"/>
    <property type="molecule type" value="Genomic_DNA"/>
</dbReference>
<comment type="similarity">
    <text evidence="3">Belongs to the NOP16 family.</text>
</comment>
<dbReference type="Pfam" id="PF09420">
    <property type="entry name" value="Nop16"/>
    <property type="match status" value="1"/>
</dbReference>
<evidence type="ECO:0000256" key="6">
    <source>
        <dbReference type="SAM" id="MobiDB-lite"/>
    </source>
</evidence>
<comment type="subcellular location">
    <subcellularLocation>
        <location evidence="2">Nucleus</location>
        <location evidence="2">Nucleolus</location>
    </subcellularLocation>
</comment>
<evidence type="ECO:0000256" key="3">
    <source>
        <dbReference type="ARBA" id="ARBA00008479"/>
    </source>
</evidence>
<organism evidence="7 8">
    <name type="scientific">Schizophyllum amplum</name>
    <dbReference type="NCBI Taxonomy" id="97359"/>
    <lineage>
        <taxon>Eukaryota</taxon>
        <taxon>Fungi</taxon>
        <taxon>Dikarya</taxon>
        <taxon>Basidiomycota</taxon>
        <taxon>Agaricomycotina</taxon>
        <taxon>Agaricomycetes</taxon>
        <taxon>Agaricomycetidae</taxon>
        <taxon>Agaricales</taxon>
        <taxon>Schizophyllaceae</taxon>
        <taxon>Schizophyllum</taxon>
    </lineage>
</organism>
<feature type="region of interest" description="Disordered" evidence="6">
    <location>
        <begin position="1"/>
        <end position="43"/>
    </location>
</feature>
<protein>
    <recommendedName>
        <fullName evidence="4">Nucleolar protein 16</fullName>
    </recommendedName>
</protein>
<feature type="region of interest" description="Disordered" evidence="6">
    <location>
        <begin position="70"/>
        <end position="100"/>
    </location>
</feature>
<evidence type="ECO:0000313" key="7">
    <source>
        <dbReference type="EMBL" id="TRM62703.1"/>
    </source>
</evidence>
<feature type="compositionally biased region" description="Basic residues" evidence="6">
    <location>
        <begin position="1"/>
        <end position="29"/>
    </location>
</feature>
<dbReference type="Proteomes" id="UP000320762">
    <property type="component" value="Unassembled WGS sequence"/>
</dbReference>
<dbReference type="PANTHER" id="PTHR13243:SF1">
    <property type="entry name" value="NUCLEOLAR PROTEIN 16"/>
    <property type="match status" value="1"/>
</dbReference>